<evidence type="ECO:0000259" key="3">
    <source>
        <dbReference type="Pfam" id="PF00465"/>
    </source>
</evidence>
<dbReference type="Pfam" id="PF25137">
    <property type="entry name" value="ADH_Fe_C"/>
    <property type="match status" value="1"/>
</dbReference>
<dbReference type="InterPro" id="IPR056798">
    <property type="entry name" value="ADH_Fe_C"/>
</dbReference>
<dbReference type="CDD" id="cd08191">
    <property type="entry name" value="Fe-ADH-like"/>
    <property type="match status" value="1"/>
</dbReference>
<dbReference type="Gene3D" id="1.20.1090.10">
    <property type="entry name" value="Dehydroquinate synthase-like - alpha domain"/>
    <property type="match status" value="1"/>
</dbReference>
<gene>
    <name evidence="5" type="ORF">EDD42_3557</name>
</gene>
<dbReference type="Proteomes" id="UP000266915">
    <property type="component" value="Unassembled WGS sequence"/>
</dbReference>
<comment type="similarity">
    <text evidence="1">Belongs to the iron-containing alcohol dehydrogenase family.</text>
</comment>
<evidence type="ECO:0000313" key="5">
    <source>
        <dbReference type="EMBL" id="ROR83446.1"/>
    </source>
</evidence>
<dbReference type="PANTHER" id="PTHR11496:SF102">
    <property type="entry name" value="ALCOHOL DEHYDROGENASE 4"/>
    <property type="match status" value="1"/>
</dbReference>
<feature type="domain" description="Alcohol dehydrogenase iron-type/glycerol dehydrogenase GldA" evidence="3">
    <location>
        <begin position="10"/>
        <end position="177"/>
    </location>
</feature>
<dbReference type="Pfam" id="PF00465">
    <property type="entry name" value="Fe-ADH"/>
    <property type="match status" value="1"/>
</dbReference>
<dbReference type="AlphaFoldDB" id="A0A3N2C7G1"/>
<reference evidence="5 6" key="1">
    <citation type="submission" date="2018-11" db="EMBL/GenBank/DDBJ databases">
        <title>Sequencing the genomes of 1000 actinobacteria strains.</title>
        <authorList>
            <person name="Klenk H.-P."/>
        </authorList>
    </citation>
    <scope>NUCLEOTIDE SEQUENCE [LARGE SCALE GENOMIC DNA]</scope>
    <source>
        <strain evidence="5 6">DSM 14012</strain>
    </source>
</reference>
<accession>A0A3N2C7G1</accession>
<dbReference type="GO" id="GO:0004022">
    <property type="term" value="F:alcohol dehydrogenase (NAD+) activity"/>
    <property type="evidence" value="ECO:0007669"/>
    <property type="project" value="UniProtKB-ARBA"/>
</dbReference>
<dbReference type="InterPro" id="IPR001670">
    <property type="entry name" value="ADH_Fe/GldA"/>
</dbReference>
<sequence length="410" mass="42562">MTETGTLRLPPRIHVGFGVRHQLPVIVGEHGTRVFAVVDPFLARSPDFVTIVDALRAGGSEVAVYTDVLPELPVDSLTEAGGVATAFAPDVVLAYGGGSALDAAKLIAVLVAHGGVLSDYYGENNVPGPILPIVAVPTTAGTGSEVTPVAVISDPDREMKIGVSSHHLIPVAAVVDPELTIGAPPSVTAYAGVDALVHALESFTAADLPLDWETQLPVFTGQNLFVQHLALEAIRRIAPNLPRAVADGTDREARAEVAYGSLLAGMCFGPSGTHLSHAVQYPVGAITKTPHGLGTGLMIPYVLQACVPLIPERLAAIGAALGGTETDIRSAAQDAVDRVAELCRTIGIPTSLAEIGVRADQLPRIAELTLQSKRLVDISPIGSDPELIDTILQAAHAGDRSALRADTDAR</sequence>
<feature type="domain" description="Fe-containing alcohol dehydrogenase-like C-terminal" evidence="4">
    <location>
        <begin position="188"/>
        <end position="394"/>
    </location>
</feature>
<evidence type="ECO:0000256" key="2">
    <source>
        <dbReference type="ARBA" id="ARBA00023002"/>
    </source>
</evidence>
<evidence type="ECO:0000259" key="4">
    <source>
        <dbReference type="Pfam" id="PF25137"/>
    </source>
</evidence>
<name>A0A3N2C7G1_9MICO</name>
<protein>
    <submittedName>
        <fullName evidence="5">Alcohol dehydrogenase</fullName>
    </submittedName>
</protein>
<keyword evidence="6" id="KW-1185">Reference proteome</keyword>
<evidence type="ECO:0000256" key="1">
    <source>
        <dbReference type="ARBA" id="ARBA00007358"/>
    </source>
</evidence>
<dbReference type="PANTHER" id="PTHR11496">
    <property type="entry name" value="ALCOHOL DEHYDROGENASE"/>
    <property type="match status" value="1"/>
</dbReference>
<dbReference type="InterPro" id="IPR039697">
    <property type="entry name" value="Alcohol_dehydrogenase_Fe"/>
</dbReference>
<dbReference type="Gene3D" id="3.40.50.1970">
    <property type="match status" value="1"/>
</dbReference>
<dbReference type="SUPFAM" id="SSF56796">
    <property type="entry name" value="Dehydroquinate synthase-like"/>
    <property type="match status" value="1"/>
</dbReference>
<comment type="caution">
    <text evidence="5">The sequence shown here is derived from an EMBL/GenBank/DDBJ whole genome shotgun (WGS) entry which is preliminary data.</text>
</comment>
<organism evidence="5 6">
    <name type="scientific">Plantibacter flavus</name>
    <dbReference type="NCBI Taxonomy" id="150123"/>
    <lineage>
        <taxon>Bacteria</taxon>
        <taxon>Bacillati</taxon>
        <taxon>Actinomycetota</taxon>
        <taxon>Actinomycetes</taxon>
        <taxon>Micrococcales</taxon>
        <taxon>Microbacteriaceae</taxon>
        <taxon>Plantibacter</taxon>
    </lineage>
</organism>
<dbReference type="RefSeq" id="WP_085511279.1">
    <property type="nucleotide sequence ID" value="NZ_FXAP01000002.1"/>
</dbReference>
<evidence type="ECO:0000313" key="6">
    <source>
        <dbReference type="Proteomes" id="UP000266915"/>
    </source>
</evidence>
<keyword evidence="2" id="KW-0560">Oxidoreductase</keyword>
<proteinExistence type="inferred from homology"/>
<dbReference type="GO" id="GO:0046872">
    <property type="term" value="F:metal ion binding"/>
    <property type="evidence" value="ECO:0007669"/>
    <property type="project" value="InterPro"/>
</dbReference>
<dbReference type="FunFam" id="3.40.50.1970:FF:000003">
    <property type="entry name" value="Alcohol dehydrogenase, iron-containing"/>
    <property type="match status" value="1"/>
</dbReference>
<dbReference type="EMBL" id="RKHL01000001">
    <property type="protein sequence ID" value="ROR83446.1"/>
    <property type="molecule type" value="Genomic_DNA"/>
</dbReference>